<keyword evidence="15 18" id="KW-0324">Glycolysis</keyword>
<reference evidence="22" key="1">
    <citation type="submission" date="2023-01" db="EMBL/GenBank/DDBJ databases">
        <title>Human gut microbiome strain richness.</title>
        <authorList>
            <person name="Chen-Liaw A."/>
        </authorList>
    </citation>
    <scope>NUCLEOTIDE SEQUENCE</scope>
    <source>
        <strain evidence="22">1001283st1_G1_1001283B150217_161031</strain>
    </source>
</reference>
<comment type="caution">
    <text evidence="22">The sequence shown here is derived from an EMBL/GenBank/DDBJ whole genome shotgun (WGS) entry which is preliminary data.</text>
</comment>
<evidence type="ECO:0000256" key="1">
    <source>
        <dbReference type="ARBA" id="ARBA00001946"/>
    </source>
</evidence>
<dbReference type="NCBIfam" id="NF004978">
    <property type="entry name" value="PRK06354.1"/>
    <property type="match status" value="1"/>
</dbReference>
<evidence type="ECO:0000256" key="7">
    <source>
        <dbReference type="ARBA" id="ARBA00018587"/>
    </source>
</evidence>
<dbReference type="GO" id="GO:0016301">
    <property type="term" value="F:kinase activity"/>
    <property type="evidence" value="ECO:0007669"/>
    <property type="project" value="UniProtKB-KW"/>
</dbReference>
<keyword evidence="11 18" id="KW-0418">Kinase</keyword>
<dbReference type="PANTHER" id="PTHR11817">
    <property type="entry name" value="PYRUVATE KINASE"/>
    <property type="match status" value="1"/>
</dbReference>
<dbReference type="Gene3D" id="3.20.20.60">
    <property type="entry name" value="Phosphoenolpyruvate-binding domains"/>
    <property type="match status" value="1"/>
</dbReference>
<dbReference type="SUPFAM" id="SSF52935">
    <property type="entry name" value="PK C-terminal domain-like"/>
    <property type="match status" value="1"/>
</dbReference>
<feature type="domain" description="Pyruvate kinase barrel" evidence="19">
    <location>
        <begin position="15"/>
        <end position="342"/>
    </location>
</feature>
<dbReference type="SUPFAM" id="SSF51621">
    <property type="entry name" value="Phosphoenolpyruvate/pyruvate domain"/>
    <property type="match status" value="1"/>
</dbReference>
<dbReference type="InterPro" id="IPR015806">
    <property type="entry name" value="Pyrv_Knase_insert_dom_sf"/>
</dbReference>
<comment type="cofactor">
    <cofactor evidence="2">
        <name>K(+)</name>
        <dbReference type="ChEBI" id="CHEBI:29103"/>
    </cofactor>
</comment>
<dbReference type="GO" id="GO:0005524">
    <property type="term" value="F:ATP binding"/>
    <property type="evidence" value="ECO:0007669"/>
    <property type="project" value="UniProtKB-KW"/>
</dbReference>
<sequence>MKNVLTALTEERIFMKKTKIVCTLGPATDDDNVLRELIKSGMDCARFNFSHGTHEDHKKRYEQVERIRNELRLPIPAILDTKGPEVRIKSFKDDNPVELKTGSEFTLTTEDVIGDEKRAAINYPNLASDIETGVTILIDDGLLELKVTEIDRKESGDDIRCKVIHGGMLKPNKSCNFPGIHLSMPYLSERDKSDLLFGIKTGFDIVAASFVTRDEDIIQIRKLLDENGGKDISIIAKIENQDGVDNIDDILRVADGIMVARGDMGVEIPFVEIPRIQKELIHKGYNAGKQVITATQMLDSMIKNPRPTRAETTDVANAIYDGTSAIMLSGETAAGAYPIDAVKTMKAIAVKTEQDIDYRKRFFSRENEGVPNVTNAIAHATVTTSIDLGATAILTVTKGGRTARTLSKFRPTCPIIAATTSERAQRQLNLSWGVIPIKSEEMSDSDSLFDHAVTRAMEEGLLKDGDLIVITAGLPLGVSGTTNMMKVHIVGDVLLKGKGATAKAVTAPVCVCKNEEDAIKLCHSGDILVIPKTSNNIMSVLKSAAGIVVEDTNPDCHAAVVGQALDIPVIYGAENASNVLKSGVTVTIDAEKGLIRSSNN</sequence>
<evidence type="ECO:0000313" key="23">
    <source>
        <dbReference type="Proteomes" id="UP001210809"/>
    </source>
</evidence>
<evidence type="ECO:0000256" key="11">
    <source>
        <dbReference type="ARBA" id="ARBA00022777"/>
    </source>
</evidence>
<feature type="domain" description="Pyruvate kinase C-terminal" evidence="21">
    <location>
        <begin position="375"/>
        <end position="488"/>
    </location>
</feature>
<evidence type="ECO:0000256" key="9">
    <source>
        <dbReference type="ARBA" id="ARBA00022723"/>
    </source>
</evidence>
<evidence type="ECO:0000256" key="16">
    <source>
        <dbReference type="ARBA" id="ARBA00023317"/>
    </source>
</evidence>
<evidence type="ECO:0000256" key="14">
    <source>
        <dbReference type="ARBA" id="ARBA00022958"/>
    </source>
</evidence>
<evidence type="ECO:0000256" key="6">
    <source>
        <dbReference type="ARBA" id="ARBA00012142"/>
    </source>
</evidence>
<evidence type="ECO:0000256" key="18">
    <source>
        <dbReference type="RuleBase" id="RU000504"/>
    </source>
</evidence>
<evidence type="ECO:0000256" key="2">
    <source>
        <dbReference type="ARBA" id="ARBA00001958"/>
    </source>
</evidence>
<keyword evidence="9" id="KW-0479">Metal-binding</keyword>
<dbReference type="GO" id="GO:0000287">
    <property type="term" value="F:magnesium ion binding"/>
    <property type="evidence" value="ECO:0007669"/>
    <property type="project" value="UniProtKB-UniRule"/>
</dbReference>
<feature type="domain" description="PEP-utilising enzyme mobile" evidence="20">
    <location>
        <begin position="524"/>
        <end position="593"/>
    </location>
</feature>
<gene>
    <name evidence="22" type="primary">pyk</name>
    <name evidence="22" type="ORF">PNE09_04430</name>
</gene>
<evidence type="ECO:0000256" key="13">
    <source>
        <dbReference type="ARBA" id="ARBA00022842"/>
    </source>
</evidence>
<keyword evidence="10" id="KW-0547">Nucleotide-binding</keyword>
<dbReference type="FunFam" id="2.40.33.10:FF:000001">
    <property type="entry name" value="Pyruvate kinase"/>
    <property type="match status" value="1"/>
</dbReference>
<evidence type="ECO:0000256" key="15">
    <source>
        <dbReference type="ARBA" id="ARBA00023152"/>
    </source>
</evidence>
<dbReference type="GO" id="GO:0004743">
    <property type="term" value="F:pyruvate kinase activity"/>
    <property type="evidence" value="ECO:0007669"/>
    <property type="project" value="UniProtKB-UniRule"/>
</dbReference>
<name>A0AAW6CYQ4_9FIRM</name>
<dbReference type="NCBIfam" id="TIGR01064">
    <property type="entry name" value="pyruv_kin"/>
    <property type="match status" value="1"/>
</dbReference>
<evidence type="ECO:0000256" key="5">
    <source>
        <dbReference type="ARBA" id="ARBA00008663"/>
    </source>
</evidence>
<dbReference type="PROSITE" id="PS00110">
    <property type="entry name" value="PYRUVATE_KINASE"/>
    <property type="match status" value="1"/>
</dbReference>
<proteinExistence type="inferred from homology"/>
<dbReference type="InterPro" id="IPR036918">
    <property type="entry name" value="Pyrv_Knase_C_sf"/>
</dbReference>
<evidence type="ECO:0000259" key="20">
    <source>
        <dbReference type="Pfam" id="PF00391"/>
    </source>
</evidence>
<evidence type="ECO:0000256" key="3">
    <source>
        <dbReference type="ARBA" id="ARBA00004997"/>
    </source>
</evidence>
<comment type="cofactor">
    <cofactor evidence="1">
        <name>Mg(2+)</name>
        <dbReference type="ChEBI" id="CHEBI:18420"/>
    </cofactor>
</comment>
<dbReference type="EC" id="2.7.1.40" evidence="6 17"/>
<evidence type="ECO:0000256" key="10">
    <source>
        <dbReference type="ARBA" id="ARBA00022741"/>
    </source>
</evidence>
<evidence type="ECO:0000256" key="17">
    <source>
        <dbReference type="NCBIfam" id="TIGR01064"/>
    </source>
</evidence>
<keyword evidence="14" id="KW-0630">Potassium</keyword>
<dbReference type="Pfam" id="PF02887">
    <property type="entry name" value="PK_C"/>
    <property type="match status" value="1"/>
</dbReference>
<dbReference type="PRINTS" id="PR01050">
    <property type="entry name" value="PYRUVTKNASE"/>
</dbReference>
<dbReference type="Gene3D" id="2.40.33.10">
    <property type="entry name" value="PK beta-barrel domain-like"/>
    <property type="match status" value="1"/>
</dbReference>
<dbReference type="Pfam" id="PF00391">
    <property type="entry name" value="PEP-utilizers"/>
    <property type="match status" value="1"/>
</dbReference>
<comment type="similarity">
    <text evidence="5 18">Belongs to the pyruvate kinase family.</text>
</comment>
<evidence type="ECO:0000256" key="8">
    <source>
        <dbReference type="ARBA" id="ARBA00022679"/>
    </source>
</evidence>
<dbReference type="InterPro" id="IPR015813">
    <property type="entry name" value="Pyrv/PenolPyrv_kinase-like_dom"/>
</dbReference>
<dbReference type="NCBIfam" id="NF004491">
    <property type="entry name" value="PRK05826.1"/>
    <property type="match status" value="1"/>
</dbReference>
<keyword evidence="12" id="KW-0067">ATP-binding</keyword>
<evidence type="ECO:0000313" key="22">
    <source>
        <dbReference type="EMBL" id="MDB8003314.1"/>
    </source>
</evidence>
<dbReference type="Pfam" id="PF00224">
    <property type="entry name" value="PK"/>
    <property type="match status" value="1"/>
</dbReference>
<dbReference type="InterPro" id="IPR001697">
    <property type="entry name" value="Pyr_Knase"/>
</dbReference>
<dbReference type="InterPro" id="IPR015793">
    <property type="entry name" value="Pyrv_Knase_brl"/>
</dbReference>
<evidence type="ECO:0000259" key="19">
    <source>
        <dbReference type="Pfam" id="PF00224"/>
    </source>
</evidence>
<dbReference type="InterPro" id="IPR018209">
    <property type="entry name" value="Pyrv_Knase_AS"/>
</dbReference>
<dbReference type="EMBL" id="JAQLXW010000004">
    <property type="protein sequence ID" value="MDB8003314.1"/>
    <property type="molecule type" value="Genomic_DNA"/>
</dbReference>
<evidence type="ECO:0000256" key="4">
    <source>
        <dbReference type="ARBA" id="ARBA00006237"/>
    </source>
</evidence>
<dbReference type="AlphaFoldDB" id="A0AAW6CYQ4"/>
<keyword evidence="8 18" id="KW-0808">Transferase</keyword>
<comment type="similarity">
    <text evidence="4">In the C-terminal section; belongs to the PEP-utilizing enzyme family.</text>
</comment>
<dbReference type="SUPFAM" id="SSF52009">
    <property type="entry name" value="Phosphohistidine domain"/>
    <property type="match status" value="1"/>
</dbReference>
<dbReference type="InterPro" id="IPR015795">
    <property type="entry name" value="Pyrv_Knase_C"/>
</dbReference>
<dbReference type="InterPro" id="IPR040442">
    <property type="entry name" value="Pyrv_kinase-like_dom_sf"/>
</dbReference>
<dbReference type="InterPro" id="IPR008279">
    <property type="entry name" value="PEP-util_enz_mobile_dom"/>
</dbReference>
<dbReference type="InterPro" id="IPR011037">
    <property type="entry name" value="Pyrv_Knase-like_insert_dom_sf"/>
</dbReference>
<accession>A0AAW6CYQ4</accession>
<dbReference type="Proteomes" id="UP001210809">
    <property type="component" value="Unassembled WGS sequence"/>
</dbReference>
<keyword evidence="13 18" id="KW-0460">Magnesium</keyword>
<dbReference type="SUPFAM" id="SSF50800">
    <property type="entry name" value="PK beta-barrel domain-like"/>
    <property type="match status" value="1"/>
</dbReference>
<keyword evidence="16 22" id="KW-0670">Pyruvate</keyword>
<comment type="pathway">
    <text evidence="3 18">Carbohydrate degradation; glycolysis; pyruvate from D-glyceraldehyde 3-phosphate: step 5/5.</text>
</comment>
<dbReference type="InterPro" id="IPR036637">
    <property type="entry name" value="Phosphohistidine_dom_sf"/>
</dbReference>
<comment type="catalytic activity">
    <reaction evidence="18">
        <text>pyruvate + ATP = phosphoenolpyruvate + ADP + H(+)</text>
        <dbReference type="Rhea" id="RHEA:18157"/>
        <dbReference type="ChEBI" id="CHEBI:15361"/>
        <dbReference type="ChEBI" id="CHEBI:15378"/>
        <dbReference type="ChEBI" id="CHEBI:30616"/>
        <dbReference type="ChEBI" id="CHEBI:58702"/>
        <dbReference type="ChEBI" id="CHEBI:456216"/>
        <dbReference type="EC" id="2.7.1.40"/>
    </reaction>
</comment>
<evidence type="ECO:0000259" key="21">
    <source>
        <dbReference type="Pfam" id="PF02887"/>
    </source>
</evidence>
<dbReference type="GO" id="GO:0030955">
    <property type="term" value="F:potassium ion binding"/>
    <property type="evidence" value="ECO:0007669"/>
    <property type="project" value="UniProtKB-UniRule"/>
</dbReference>
<organism evidence="22 23">
    <name type="scientific">[Eubacterium] siraeum</name>
    <dbReference type="NCBI Taxonomy" id="39492"/>
    <lineage>
        <taxon>Bacteria</taxon>
        <taxon>Bacillati</taxon>
        <taxon>Bacillota</taxon>
        <taxon>Clostridia</taxon>
        <taxon>Eubacteriales</taxon>
        <taxon>Oscillospiraceae</taxon>
        <taxon>Oscillospiraceae incertae sedis</taxon>
    </lineage>
</organism>
<evidence type="ECO:0000256" key="12">
    <source>
        <dbReference type="ARBA" id="ARBA00022840"/>
    </source>
</evidence>
<dbReference type="Gene3D" id="3.40.1380.20">
    <property type="entry name" value="Pyruvate kinase, C-terminal domain"/>
    <property type="match status" value="1"/>
</dbReference>
<protein>
    <recommendedName>
        <fullName evidence="7 17">Pyruvate kinase</fullName>
        <ecNumber evidence="6 17">2.7.1.40</ecNumber>
    </recommendedName>
</protein>
<dbReference type="Gene3D" id="3.50.30.10">
    <property type="entry name" value="Phosphohistidine domain"/>
    <property type="match status" value="1"/>
</dbReference>